<dbReference type="InterPro" id="IPR029063">
    <property type="entry name" value="SAM-dependent_MTases_sf"/>
</dbReference>
<protein>
    <submittedName>
        <fullName evidence="2">S-adenosyl-L-methionine-dependent methyltransferase</fullName>
    </submittedName>
</protein>
<dbReference type="CDD" id="cd02440">
    <property type="entry name" value="AdoMet_MTases"/>
    <property type="match status" value="1"/>
</dbReference>
<dbReference type="OrthoDB" id="184880at2759"/>
<dbReference type="InterPro" id="IPR041698">
    <property type="entry name" value="Methyltransf_25"/>
</dbReference>
<evidence type="ECO:0000313" key="2">
    <source>
        <dbReference type="EMBL" id="KAF9455050.1"/>
    </source>
</evidence>
<dbReference type="EMBL" id="MU151051">
    <property type="protein sequence ID" value="KAF9455050.1"/>
    <property type="molecule type" value="Genomic_DNA"/>
</dbReference>
<organism evidence="2 3">
    <name type="scientific">Macrolepiota fuliginosa MF-IS2</name>
    <dbReference type="NCBI Taxonomy" id="1400762"/>
    <lineage>
        <taxon>Eukaryota</taxon>
        <taxon>Fungi</taxon>
        <taxon>Dikarya</taxon>
        <taxon>Basidiomycota</taxon>
        <taxon>Agaricomycotina</taxon>
        <taxon>Agaricomycetes</taxon>
        <taxon>Agaricomycetidae</taxon>
        <taxon>Agaricales</taxon>
        <taxon>Agaricineae</taxon>
        <taxon>Agaricaceae</taxon>
        <taxon>Macrolepiota</taxon>
    </lineage>
</organism>
<sequence length="292" mass="33124">MPEIEHSEKRNYTTAFGTVYSLPHDEEERKRLTGQSNLLLRVFDNKVLHAPAELSDEDWVLETGSGTGIWLQDLANSVMPSKPKLIGTDIESRLFPDPSTLPQNIEYRVQSVLSLPLEWTDRFTVVHQRLLVAGLRAHEWPRAFDELYRVTRPGGWVQICEVDTWMSGPALGRFTDLLFALSDDRGTLWRDISQRIPTLLNQSSFVNVHRLSRATVCGDWAGQHGIDGKENMLAVVRSLKIPILQGGGYGMVTSEAEYDELVEQINREYDTIPGSQIVWTMFVAQKPFVTKL</sequence>
<comment type="caution">
    <text evidence="2">The sequence shown here is derived from an EMBL/GenBank/DDBJ whole genome shotgun (WGS) entry which is preliminary data.</text>
</comment>
<dbReference type="SUPFAM" id="SSF53335">
    <property type="entry name" value="S-adenosyl-L-methionine-dependent methyltransferases"/>
    <property type="match status" value="1"/>
</dbReference>
<evidence type="ECO:0000313" key="3">
    <source>
        <dbReference type="Proteomes" id="UP000807342"/>
    </source>
</evidence>
<dbReference type="GO" id="GO:0008168">
    <property type="term" value="F:methyltransferase activity"/>
    <property type="evidence" value="ECO:0007669"/>
    <property type="project" value="UniProtKB-KW"/>
</dbReference>
<name>A0A9P6CAI6_9AGAR</name>
<dbReference type="Proteomes" id="UP000807342">
    <property type="component" value="Unassembled WGS sequence"/>
</dbReference>
<accession>A0A9P6CAI6</accession>
<evidence type="ECO:0000259" key="1">
    <source>
        <dbReference type="Pfam" id="PF13649"/>
    </source>
</evidence>
<keyword evidence="2" id="KW-0808">Transferase</keyword>
<reference evidence="2" key="1">
    <citation type="submission" date="2020-11" db="EMBL/GenBank/DDBJ databases">
        <authorList>
            <consortium name="DOE Joint Genome Institute"/>
            <person name="Ahrendt S."/>
            <person name="Riley R."/>
            <person name="Andreopoulos W."/>
            <person name="Labutti K."/>
            <person name="Pangilinan J."/>
            <person name="Ruiz-Duenas F.J."/>
            <person name="Barrasa J.M."/>
            <person name="Sanchez-Garcia M."/>
            <person name="Camarero S."/>
            <person name="Miyauchi S."/>
            <person name="Serrano A."/>
            <person name="Linde D."/>
            <person name="Babiker R."/>
            <person name="Drula E."/>
            <person name="Ayuso-Fernandez I."/>
            <person name="Pacheco R."/>
            <person name="Padilla G."/>
            <person name="Ferreira P."/>
            <person name="Barriuso J."/>
            <person name="Kellner H."/>
            <person name="Castanera R."/>
            <person name="Alfaro M."/>
            <person name="Ramirez L."/>
            <person name="Pisabarro A.G."/>
            <person name="Kuo A."/>
            <person name="Tritt A."/>
            <person name="Lipzen A."/>
            <person name="He G."/>
            <person name="Yan M."/>
            <person name="Ng V."/>
            <person name="Cullen D."/>
            <person name="Martin F."/>
            <person name="Rosso M.-N."/>
            <person name="Henrissat B."/>
            <person name="Hibbett D."/>
            <person name="Martinez A.T."/>
            <person name="Grigoriev I.V."/>
        </authorList>
    </citation>
    <scope>NUCLEOTIDE SEQUENCE</scope>
    <source>
        <strain evidence="2">MF-IS2</strain>
    </source>
</reference>
<dbReference type="Gene3D" id="3.40.50.150">
    <property type="entry name" value="Vaccinia Virus protein VP39"/>
    <property type="match status" value="1"/>
</dbReference>
<keyword evidence="2" id="KW-0489">Methyltransferase</keyword>
<dbReference type="GO" id="GO:0032259">
    <property type="term" value="P:methylation"/>
    <property type="evidence" value="ECO:0007669"/>
    <property type="project" value="UniProtKB-KW"/>
</dbReference>
<keyword evidence="3" id="KW-1185">Reference proteome</keyword>
<gene>
    <name evidence="2" type="ORF">P691DRAFT_770140</name>
</gene>
<dbReference type="Pfam" id="PF13649">
    <property type="entry name" value="Methyltransf_25"/>
    <property type="match status" value="1"/>
</dbReference>
<proteinExistence type="predicted"/>
<feature type="domain" description="Methyltransferase" evidence="1">
    <location>
        <begin position="60"/>
        <end position="155"/>
    </location>
</feature>
<dbReference type="AlphaFoldDB" id="A0A9P6CAI6"/>